<dbReference type="EMBL" id="CATNWA010012953">
    <property type="protein sequence ID" value="CAI9564363.1"/>
    <property type="molecule type" value="Genomic_DNA"/>
</dbReference>
<feature type="binding site" evidence="3">
    <location>
        <position position="132"/>
    </location>
    <ligand>
        <name>Zn(2+)</name>
        <dbReference type="ChEBI" id="CHEBI:29105"/>
        <note>catalytic</note>
    </ligand>
</feature>
<protein>
    <submittedName>
        <fullName evidence="6">Uncharacterized protein</fullName>
    </submittedName>
</protein>
<feature type="non-terminal residue" evidence="6">
    <location>
        <position position="1"/>
    </location>
</feature>
<reference evidence="6" key="1">
    <citation type="submission" date="2023-05" db="EMBL/GenBank/DDBJ databases">
        <authorList>
            <person name="Stuckert A."/>
        </authorList>
    </citation>
    <scope>NUCLEOTIDE SEQUENCE</scope>
</reference>
<dbReference type="InterPro" id="IPR001590">
    <property type="entry name" value="Peptidase_M12B"/>
</dbReference>
<dbReference type="InterPro" id="IPR024079">
    <property type="entry name" value="MetalloPept_cat_dom_sf"/>
</dbReference>
<keyword evidence="1 3" id="KW-1015">Disulfide bond</keyword>
<dbReference type="InterPro" id="IPR001762">
    <property type="entry name" value="Disintegrin_dom"/>
</dbReference>
<dbReference type="PANTHER" id="PTHR11905">
    <property type="entry name" value="ADAM A DISINTEGRIN AND METALLOPROTEASE DOMAIN"/>
    <property type="match status" value="1"/>
</dbReference>
<feature type="binding site" evidence="3">
    <location>
        <position position="122"/>
    </location>
    <ligand>
        <name>Zn(2+)</name>
        <dbReference type="ChEBI" id="CHEBI:29105"/>
        <note>catalytic</note>
    </ligand>
</feature>
<organism evidence="6 7">
    <name type="scientific">Staurois parvus</name>
    <dbReference type="NCBI Taxonomy" id="386267"/>
    <lineage>
        <taxon>Eukaryota</taxon>
        <taxon>Metazoa</taxon>
        <taxon>Chordata</taxon>
        <taxon>Craniata</taxon>
        <taxon>Vertebrata</taxon>
        <taxon>Euteleostomi</taxon>
        <taxon>Amphibia</taxon>
        <taxon>Batrachia</taxon>
        <taxon>Anura</taxon>
        <taxon>Neobatrachia</taxon>
        <taxon>Ranoidea</taxon>
        <taxon>Ranidae</taxon>
        <taxon>Staurois</taxon>
    </lineage>
</organism>
<dbReference type="Gene3D" id="4.10.70.10">
    <property type="entry name" value="Disintegrin domain"/>
    <property type="match status" value="1"/>
</dbReference>
<dbReference type="PANTHER" id="PTHR11905:SF32">
    <property type="entry name" value="DISINTEGRIN AND METALLOPROTEINASE DOMAIN-CONTAINING PROTEIN 28"/>
    <property type="match status" value="1"/>
</dbReference>
<dbReference type="InterPro" id="IPR036436">
    <property type="entry name" value="Disintegrin_dom_sf"/>
</dbReference>
<feature type="disulfide bond" evidence="3">
    <location>
        <begin position="137"/>
        <end position="161"/>
    </location>
</feature>
<keyword evidence="3" id="KW-0479">Metal-binding</keyword>
<dbReference type="InterPro" id="IPR034027">
    <property type="entry name" value="Reprolysin_adamalysin"/>
</dbReference>
<feature type="domain" description="Disintegrin" evidence="4">
    <location>
        <begin position="190"/>
        <end position="276"/>
    </location>
</feature>
<evidence type="ECO:0000256" key="3">
    <source>
        <dbReference type="PROSITE-ProRule" id="PRU00276"/>
    </source>
</evidence>
<dbReference type="SUPFAM" id="SSF55486">
    <property type="entry name" value="Metalloproteases ('zincins'), catalytic domain"/>
    <property type="match status" value="1"/>
</dbReference>
<keyword evidence="3" id="KW-0862">Zinc</keyword>
<accession>A0ABN9CYD4</accession>
<dbReference type="Pfam" id="PF00200">
    <property type="entry name" value="Disintegrin"/>
    <property type="match status" value="1"/>
</dbReference>
<feature type="disulfide bond" evidence="2">
    <location>
        <begin position="248"/>
        <end position="268"/>
    </location>
</feature>
<dbReference type="SUPFAM" id="SSF57552">
    <property type="entry name" value="Blood coagulation inhibitor (disintegrin)"/>
    <property type="match status" value="1"/>
</dbReference>
<evidence type="ECO:0000313" key="7">
    <source>
        <dbReference type="Proteomes" id="UP001162483"/>
    </source>
</evidence>
<feature type="disulfide bond" evidence="3">
    <location>
        <begin position="139"/>
        <end position="144"/>
    </location>
</feature>
<keyword evidence="7" id="KW-1185">Reference proteome</keyword>
<comment type="caution">
    <text evidence="6">The sequence shown here is derived from an EMBL/GenBank/DDBJ whole genome shotgun (WGS) entry which is preliminary data.</text>
</comment>
<evidence type="ECO:0000313" key="6">
    <source>
        <dbReference type="EMBL" id="CAI9564363.1"/>
    </source>
</evidence>
<feature type="active site" evidence="3">
    <location>
        <position position="123"/>
    </location>
</feature>
<evidence type="ECO:0000256" key="1">
    <source>
        <dbReference type="ARBA" id="ARBA00023157"/>
    </source>
</evidence>
<dbReference type="PROSITE" id="PS50214">
    <property type="entry name" value="DISINTEGRIN_2"/>
    <property type="match status" value="1"/>
</dbReference>
<dbReference type="CDD" id="cd04269">
    <property type="entry name" value="ZnMc_adamalysin_II_like"/>
    <property type="match status" value="1"/>
</dbReference>
<dbReference type="Proteomes" id="UP001162483">
    <property type="component" value="Unassembled WGS sequence"/>
</dbReference>
<evidence type="ECO:0000259" key="4">
    <source>
        <dbReference type="PROSITE" id="PS50214"/>
    </source>
</evidence>
<feature type="domain" description="Peptidase M12B" evidence="5">
    <location>
        <begin position="1"/>
        <end position="182"/>
    </location>
</feature>
<sequence length="311" mass="35086">KYKGNEDVIRTRILKILNYINTVYKLLNIFVTLTGMEIWNTEDHFQVVTNIHHTLDRFSDWRKKNLFPRKPHDNAQFLTNVDFDGNDVGLAYTKEMCDDKWSAGVNQDHSADPIRVGATMAHEMGHNLGMNHDENECKCYPKPCIMTPSLSGDTPYKFSSCSHQSYQNFIENQKSLCMKNKPQNSDILNDPVCGNQFTEAGEECDCGTVEECTNNCCDATTCKLKQGVQCAEGECCKDCQLKTAGSVCRPTKDECDLPDMCDGKSPMCPSDRFQANGVPCLNKEGYCYNGKCPTLQGQCKSYWGPGNRQYF</sequence>
<dbReference type="InterPro" id="IPR018358">
    <property type="entry name" value="Disintegrin_CS"/>
</dbReference>
<evidence type="ECO:0000256" key="2">
    <source>
        <dbReference type="PROSITE-ProRule" id="PRU00068"/>
    </source>
</evidence>
<feature type="disulfide bond" evidence="3">
    <location>
        <begin position="97"/>
        <end position="177"/>
    </location>
</feature>
<dbReference type="PROSITE" id="PS50215">
    <property type="entry name" value="ADAM_MEPRO"/>
    <property type="match status" value="1"/>
</dbReference>
<dbReference type="Gene3D" id="3.40.390.10">
    <property type="entry name" value="Collagenase (Catalytic Domain)"/>
    <property type="match status" value="1"/>
</dbReference>
<evidence type="ECO:0000259" key="5">
    <source>
        <dbReference type="PROSITE" id="PS50215"/>
    </source>
</evidence>
<proteinExistence type="predicted"/>
<dbReference type="SMART" id="SM00050">
    <property type="entry name" value="DISIN"/>
    <property type="match status" value="1"/>
</dbReference>
<name>A0ABN9CYD4_9NEOB</name>
<dbReference type="PRINTS" id="PR00289">
    <property type="entry name" value="DISINTEGRIN"/>
</dbReference>
<gene>
    <name evidence="6" type="ORF">SPARVUS_LOCUS5883077</name>
</gene>
<feature type="binding site" evidence="3">
    <location>
        <position position="126"/>
    </location>
    <ligand>
        <name>Zn(2+)</name>
        <dbReference type="ChEBI" id="CHEBI:29105"/>
        <note>catalytic</note>
    </ligand>
</feature>
<dbReference type="PROSITE" id="PS00427">
    <property type="entry name" value="DISINTEGRIN_1"/>
    <property type="match status" value="1"/>
</dbReference>
<dbReference type="Pfam" id="PF01421">
    <property type="entry name" value="Reprolysin"/>
    <property type="match status" value="1"/>
</dbReference>